<accession>A0A2U9CL16</accession>
<sequence length="72" mass="8302">MPLKRPLNCERFHSPTSLRVNQRKYGQSYDAIADYIVVKQGICLAALTRPSTNLNHILPHLRVFDPPHIDYT</sequence>
<evidence type="ECO:0000313" key="1">
    <source>
        <dbReference type="EMBL" id="AWP16903.1"/>
    </source>
</evidence>
<gene>
    <name evidence="1" type="ORF">SMAX5B_016916</name>
</gene>
<name>A0A2U9CL16_SCOMX</name>
<dbReference type="AlphaFoldDB" id="A0A2U9CL16"/>
<organism evidence="1 2">
    <name type="scientific">Scophthalmus maximus</name>
    <name type="common">Turbot</name>
    <name type="synonym">Psetta maxima</name>
    <dbReference type="NCBI Taxonomy" id="52904"/>
    <lineage>
        <taxon>Eukaryota</taxon>
        <taxon>Metazoa</taxon>
        <taxon>Chordata</taxon>
        <taxon>Craniata</taxon>
        <taxon>Vertebrata</taxon>
        <taxon>Euteleostomi</taxon>
        <taxon>Actinopterygii</taxon>
        <taxon>Neopterygii</taxon>
        <taxon>Teleostei</taxon>
        <taxon>Neoteleostei</taxon>
        <taxon>Acanthomorphata</taxon>
        <taxon>Carangaria</taxon>
        <taxon>Pleuronectiformes</taxon>
        <taxon>Pleuronectoidei</taxon>
        <taxon>Scophthalmidae</taxon>
        <taxon>Scophthalmus</taxon>
    </lineage>
</organism>
<evidence type="ECO:0000313" key="2">
    <source>
        <dbReference type="Proteomes" id="UP000246464"/>
    </source>
</evidence>
<keyword evidence="2" id="KW-1185">Reference proteome</keyword>
<proteinExistence type="predicted"/>
<protein>
    <submittedName>
        <fullName evidence="1">Uncharacterized protein</fullName>
    </submittedName>
</protein>
<dbReference type="Proteomes" id="UP000246464">
    <property type="component" value="Chromosome 17"/>
</dbReference>
<dbReference type="EMBL" id="CP026259">
    <property type="protein sequence ID" value="AWP16903.1"/>
    <property type="molecule type" value="Genomic_DNA"/>
</dbReference>
<reference evidence="1 2" key="1">
    <citation type="submission" date="2017-12" db="EMBL/GenBank/DDBJ databases">
        <title>Integrating genomic resources of turbot (Scophthalmus maximus) in depth evaluation of genetic and physical mapping variation across individuals.</title>
        <authorList>
            <person name="Martinez P."/>
        </authorList>
    </citation>
    <scope>NUCLEOTIDE SEQUENCE [LARGE SCALE GENOMIC DNA]</scope>
</reference>